<dbReference type="Proteomes" id="UP000295008">
    <property type="component" value="Unassembled WGS sequence"/>
</dbReference>
<sequence>MVNEDINRYADKIYAKVGNIPGIDRTFIQKCLLGISSLNDQEVENKIRQLMMFL</sequence>
<dbReference type="EMBL" id="SLUN01000008">
    <property type="protein sequence ID" value="TCL70919.1"/>
    <property type="molecule type" value="Genomic_DNA"/>
</dbReference>
<evidence type="ECO:0000313" key="1">
    <source>
        <dbReference type="EMBL" id="TCL70919.1"/>
    </source>
</evidence>
<dbReference type="RefSeq" id="WP_165907896.1">
    <property type="nucleotide sequence ID" value="NZ_SLUN01000008.1"/>
</dbReference>
<proteinExistence type="predicted"/>
<evidence type="ECO:0000313" key="2">
    <source>
        <dbReference type="Proteomes" id="UP000295008"/>
    </source>
</evidence>
<keyword evidence="2" id="KW-1185">Reference proteome</keyword>
<reference evidence="1 2" key="1">
    <citation type="submission" date="2019-03" db="EMBL/GenBank/DDBJ databases">
        <title>Genomic Encyclopedia of Type Strains, Phase IV (KMG-IV): sequencing the most valuable type-strain genomes for metagenomic binning, comparative biology and taxonomic classification.</title>
        <authorList>
            <person name="Goeker M."/>
        </authorList>
    </citation>
    <scope>NUCLEOTIDE SEQUENCE [LARGE SCALE GENOMIC DNA]</scope>
    <source>
        <strain evidence="1 2">LX-B</strain>
    </source>
</reference>
<dbReference type="AlphaFoldDB" id="A0A4R1RWP7"/>
<name>A0A4R1RWP7_HYDET</name>
<gene>
    <name evidence="1" type="ORF">EDC14_100864</name>
</gene>
<organism evidence="1 2">
    <name type="scientific">Hydrogenispora ethanolica</name>
    <dbReference type="NCBI Taxonomy" id="1082276"/>
    <lineage>
        <taxon>Bacteria</taxon>
        <taxon>Bacillati</taxon>
        <taxon>Bacillota</taxon>
        <taxon>Hydrogenispora</taxon>
    </lineage>
</organism>
<accession>A0A4R1RWP7</accession>
<protein>
    <submittedName>
        <fullName evidence="1">Uncharacterized protein</fullName>
    </submittedName>
</protein>
<comment type="caution">
    <text evidence="1">The sequence shown here is derived from an EMBL/GenBank/DDBJ whole genome shotgun (WGS) entry which is preliminary data.</text>
</comment>